<dbReference type="AlphaFoldDB" id="A0A1B5KUV0"/>
<protein>
    <submittedName>
        <fullName evidence="1">Uncharacterized protein</fullName>
    </submittedName>
</protein>
<dbReference type="EMBL" id="BBTG02000007">
    <property type="protein sequence ID" value="GAO13767.1"/>
    <property type="molecule type" value="Genomic_DNA"/>
</dbReference>
<accession>A0A1B5KUV0</accession>
<comment type="caution">
    <text evidence="1">The sequence shown here is derived from an EMBL/GenBank/DDBJ whole genome shotgun (WGS) entry which is preliminary data.</text>
</comment>
<organism evidence="1 2">
    <name type="scientific">Ustilaginoidea virens</name>
    <name type="common">Rice false smut fungus</name>
    <name type="synonym">Villosiclava virens</name>
    <dbReference type="NCBI Taxonomy" id="1159556"/>
    <lineage>
        <taxon>Eukaryota</taxon>
        <taxon>Fungi</taxon>
        <taxon>Dikarya</taxon>
        <taxon>Ascomycota</taxon>
        <taxon>Pezizomycotina</taxon>
        <taxon>Sordariomycetes</taxon>
        <taxon>Hypocreomycetidae</taxon>
        <taxon>Hypocreales</taxon>
        <taxon>Clavicipitaceae</taxon>
        <taxon>Ustilaginoidea</taxon>
    </lineage>
</organism>
<gene>
    <name evidence="1" type="ORF">UVI_02018630</name>
</gene>
<dbReference type="Proteomes" id="UP000054053">
    <property type="component" value="Unassembled WGS sequence"/>
</dbReference>
<name>A0A1B5KUV0_USTVR</name>
<reference evidence="2" key="1">
    <citation type="journal article" date="2016" name="Genome Announc.">
        <title>Genome sequence of Ustilaginoidea virens IPU010, a rice pathogenic fungus causing false smut.</title>
        <authorList>
            <person name="Kumagai T."/>
            <person name="Ishii T."/>
            <person name="Terai G."/>
            <person name="Umemura M."/>
            <person name="Machida M."/>
            <person name="Asai K."/>
        </authorList>
    </citation>
    <scope>NUCLEOTIDE SEQUENCE [LARGE SCALE GENOMIC DNA]</scope>
    <source>
        <strain evidence="2">IPU010</strain>
    </source>
</reference>
<evidence type="ECO:0000313" key="2">
    <source>
        <dbReference type="Proteomes" id="UP000054053"/>
    </source>
</evidence>
<proteinExistence type="predicted"/>
<sequence length="60" mass="6309">MERSKECLFLMAVLKAAVRAASKSKASVGSSDACVAFELFGSLVSVALGVTRPNSEDFLL</sequence>
<evidence type="ECO:0000313" key="1">
    <source>
        <dbReference type="EMBL" id="GAO13767.1"/>
    </source>
</evidence>